<dbReference type="Gene3D" id="3.30.60.10">
    <property type="entry name" value="Endochitinase-like"/>
    <property type="match status" value="1"/>
</dbReference>
<dbReference type="PROSITE" id="PS00026">
    <property type="entry name" value="CHIT_BIND_I_1"/>
    <property type="match status" value="1"/>
</dbReference>
<dbReference type="InterPro" id="IPR002509">
    <property type="entry name" value="NODB_dom"/>
</dbReference>
<evidence type="ECO:0000256" key="1">
    <source>
        <dbReference type="ARBA" id="ARBA00001941"/>
    </source>
</evidence>
<evidence type="ECO:0000259" key="11">
    <source>
        <dbReference type="PROSITE" id="PS50941"/>
    </source>
</evidence>
<dbReference type="GO" id="GO:0016810">
    <property type="term" value="F:hydrolase activity, acting on carbon-nitrogen (but not peptide) bonds"/>
    <property type="evidence" value="ECO:0007669"/>
    <property type="project" value="InterPro"/>
</dbReference>
<evidence type="ECO:0000313" key="14">
    <source>
        <dbReference type="RefSeq" id="XP_030986021.1"/>
    </source>
</evidence>
<dbReference type="PANTHER" id="PTHR46471">
    <property type="entry name" value="CHITIN DEACETYLASE"/>
    <property type="match status" value="1"/>
</dbReference>
<evidence type="ECO:0000256" key="8">
    <source>
        <dbReference type="PROSITE-ProRule" id="PRU00261"/>
    </source>
</evidence>
<keyword evidence="13" id="KW-1185">Reference proteome</keyword>
<name>A0A6P8BG40_PYRGI</name>
<dbReference type="GO" id="GO:0046872">
    <property type="term" value="F:metal ion binding"/>
    <property type="evidence" value="ECO:0007669"/>
    <property type="project" value="UniProtKB-KW"/>
</dbReference>
<evidence type="ECO:0000313" key="13">
    <source>
        <dbReference type="Proteomes" id="UP000515153"/>
    </source>
</evidence>
<dbReference type="GO" id="GO:0005975">
    <property type="term" value="P:carbohydrate metabolic process"/>
    <property type="evidence" value="ECO:0007669"/>
    <property type="project" value="InterPro"/>
</dbReference>
<accession>A0A6P8BG40</accession>
<dbReference type="InterPro" id="IPR001002">
    <property type="entry name" value="Chitin-bd_1"/>
</dbReference>
<gene>
    <name evidence="14" type="ORF">PgNI_01181</name>
</gene>
<feature type="compositionally biased region" description="Polar residues" evidence="9">
    <location>
        <begin position="61"/>
        <end position="72"/>
    </location>
</feature>
<dbReference type="InterPro" id="IPR018371">
    <property type="entry name" value="Chitin-binding_1_CS"/>
</dbReference>
<feature type="disulfide bond" evidence="8">
    <location>
        <begin position="89"/>
        <end position="101"/>
    </location>
</feature>
<reference evidence="14" key="2">
    <citation type="submission" date="2019-10" db="EMBL/GenBank/DDBJ databases">
        <authorList>
            <consortium name="NCBI Genome Project"/>
        </authorList>
    </citation>
    <scope>NUCLEOTIDE SEQUENCE</scope>
    <source>
        <strain evidence="14">NI907</strain>
    </source>
</reference>
<dbReference type="GO" id="GO:0008061">
    <property type="term" value="F:chitin binding"/>
    <property type="evidence" value="ECO:0007669"/>
    <property type="project" value="UniProtKB-UniRule"/>
</dbReference>
<evidence type="ECO:0000256" key="6">
    <source>
        <dbReference type="ARBA" id="ARBA00023277"/>
    </source>
</evidence>
<evidence type="ECO:0000256" key="9">
    <source>
        <dbReference type="SAM" id="MobiDB-lite"/>
    </source>
</evidence>
<dbReference type="InterPro" id="IPR036861">
    <property type="entry name" value="Endochitinase-like_sf"/>
</dbReference>
<feature type="disulfide bond" evidence="8">
    <location>
        <begin position="94"/>
        <end position="108"/>
    </location>
</feature>
<evidence type="ECO:0000256" key="4">
    <source>
        <dbReference type="ARBA" id="ARBA00022729"/>
    </source>
</evidence>
<keyword evidence="6" id="KW-0119">Carbohydrate metabolism</keyword>
<organism evidence="13 14">
    <name type="scientific">Pyricularia grisea</name>
    <name type="common">Crabgrass-specific blast fungus</name>
    <name type="synonym">Magnaporthe grisea</name>
    <dbReference type="NCBI Taxonomy" id="148305"/>
    <lineage>
        <taxon>Eukaryota</taxon>
        <taxon>Fungi</taxon>
        <taxon>Dikarya</taxon>
        <taxon>Ascomycota</taxon>
        <taxon>Pezizomycotina</taxon>
        <taxon>Sordariomycetes</taxon>
        <taxon>Sordariomycetidae</taxon>
        <taxon>Magnaporthales</taxon>
        <taxon>Pyriculariaceae</taxon>
        <taxon>Pyricularia</taxon>
    </lineage>
</organism>
<dbReference type="KEGG" id="pgri:PgNI_01181"/>
<dbReference type="SUPFAM" id="SSF88713">
    <property type="entry name" value="Glycoside hydrolase/deacetylase"/>
    <property type="match status" value="1"/>
</dbReference>
<evidence type="ECO:0000259" key="12">
    <source>
        <dbReference type="PROSITE" id="PS51677"/>
    </source>
</evidence>
<evidence type="ECO:0000256" key="10">
    <source>
        <dbReference type="SAM" id="SignalP"/>
    </source>
</evidence>
<evidence type="ECO:0000256" key="5">
    <source>
        <dbReference type="ARBA" id="ARBA00022801"/>
    </source>
</evidence>
<feature type="region of interest" description="Disordered" evidence="9">
    <location>
        <begin position="45"/>
        <end position="72"/>
    </location>
</feature>
<dbReference type="InterPro" id="IPR011330">
    <property type="entry name" value="Glyco_hydro/deAcase_b/a-brl"/>
</dbReference>
<feature type="signal peptide" evidence="10">
    <location>
        <begin position="1"/>
        <end position="17"/>
    </location>
</feature>
<feature type="domain" description="Chitin-binding type-1" evidence="11">
    <location>
        <begin position="79"/>
        <end position="123"/>
    </location>
</feature>
<keyword evidence="2 8" id="KW-0147">Chitin-binding</keyword>
<evidence type="ECO:0008006" key="15">
    <source>
        <dbReference type="Google" id="ProtNLM"/>
    </source>
</evidence>
<evidence type="ECO:0000256" key="3">
    <source>
        <dbReference type="ARBA" id="ARBA00022723"/>
    </source>
</evidence>
<feature type="chain" id="PRO_5027545521" description="Chitin-binding type-1 domain-containing protein" evidence="10">
    <location>
        <begin position="18"/>
        <end position="191"/>
    </location>
</feature>
<reference evidence="14" key="1">
    <citation type="journal article" date="2019" name="Mol. Biol. Evol.">
        <title>Blast fungal genomes show frequent chromosomal changes, gene gains and losses, and effector gene turnover.</title>
        <authorList>
            <person name="Gomez Luciano L.B."/>
            <person name="Jason Tsai I."/>
            <person name="Chuma I."/>
            <person name="Tosa Y."/>
            <person name="Chen Y.H."/>
            <person name="Li J.Y."/>
            <person name="Li M.Y."/>
            <person name="Jade Lu M.Y."/>
            <person name="Nakayashiki H."/>
            <person name="Li W.H."/>
        </authorList>
    </citation>
    <scope>NUCLEOTIDE SEQUENCE</scope>
    <source>
        <strain evidence="14">NI907</strain>
    </source>
</reference>
<sequence>MKWLSLAIATYVGLVTAHGDHAIPHVVGGRQILAELRARGVLGNHDHHHHHVRRAEAAPVTSPNRQSLATRQDKASNVNGACGPRVGSCADGYCCSPAGWCGKDEAYCASPDCQINYGTGCDGLQRPSGTDTSNIARPHLGKVAYGGLGIYDCVTQGDIALTFDDGPYKYTGDLLDIFKARPLSKQASRSG</sequence>
<reference evidence="14" key="3">
    <citation type="submission" date="2025-08" db="UniProtKB">
        <authorList>
            <consortium name="RefSeq"/>
        </authorList>
    </citation>
    <scope>IDENTIFICATION</scope>
    <source>
        <strain evidence="14">NI907</strain>
    </source>
</reference>
<comment type="cofactor">
    <cofactor evidence="1">
        <name>Co(2+)</name>
        <dbReference type="ChEBI" id="CHEBI:48828"/>
    </cofactor>
</comment>
<keyword evidence="3" id="KW-0479">Metal-binding</keyword>
<dbReference type="RefSeq" id="XP_030986021.1">
    <property type="nucleotide sequence ID" value="XM_031121256.1"/>
</dbReference>
<keyword evidence="4 10" id="KW-0732">Signal</keyword>
<dbReference type="SUPFAM" id="SSF57016">
    <property type="entry name" value="Plant lectins/antimicrobial peptides"/>
    <property type="match status" value="1"/>
</dbReference>
<protein>
    <recommendedName>
        <fullName evidence="15">Chitin-binding type-1 domain-containing protein</fullName>
    </recommendedName>
</protein>
<dbReference type="PANTHER" id="PTHR46471:SF2">
    <property type="entry name" value="CHITIN DEACETYLASE-RELATED"/>
    <property type="match status" value="1"/>
</dbReference>
<dbReference type="AlphaFoldDB" id="A0A6P8BG40"/>
<dbReference type="Proteomes" id="UP000515153">
    <property type="component" value="Unplaced"/>
</dbReference>
<dbReference type="Gene3D" id="3.20.20.370">
    <property type="entry name" value="Glycoside hydrolase/deacetylase"/>
    <property type="match status" value="1"/>
</dbReference>
<dbReference type="GeneID" id="41956170"/>
<feature type="domain" description="NodB homology" evidence="12">
    <location>
        <begin position="157"/>
        <end position="191"/>
    </location>
</feature>
<evidence type="ECO:0000256" key="7">
    <source>
        <dbReference type="ARBA" id="ARBA00023285"/>
    </source>
</evidence>
<keyword evidence="8" id="KW-1015">Disulfide bond</keyword>
<keyword evidence="7" id="KW-0170">Cobalt</keyword>
<dbReference type="CDD" id="cd00035">
    <property type="entry name" value="ChtBD1"/>
    <property type="match status" value="1"/>
</dbReference>
<evidence type="ECO:0000256" key="2">
    <source>
        <dbReference type="ARBA" id="ARBA00022669"/>
    </source>
</evidence>
<keyword evidence="5" id="KW-0378">Hydrolase</keyword>
<comment type="caution">
    <text evidence="8">Lacks conserved residue(s) required for the propagation of feature annotation.</text>
</comment>
<proteinExistence type="predicted"/>
<dbReference type="PROSITE" id="PS50941">
    <property type="entry name" value="CHIT_BIND_I_2"/>
    <property type="match status" value="1"/>
</dbReference>
<dbReference type="PROSITE" id="PS51677">
    <property type="entry name" value="NODB"/>
    <property type="match status" value="1"/>
</dbReference>